<dbReference type="PROSITE" id="PS50929">
    <property type="entry name" value="ABC_TM1F"/>
    <property type="match status" value="1"/>
</dbReference>
<dbReference type="Pfam" id="PF00005">
    <property type="entry name" value="ABC_tran"/>
    <property type="match status" value="1"/>
</dbReference>
<feature type="transmembrane region" description="Helical" evidence="10">
    <location>
        <begin position="59"/>
        <end position="80"/>
    </location>
</feature>
<protein>
    <submittedName>
        <fullName evidence="13">Multidrug ABC transporter ATP-binding protein</fullName>
    </submittedName>
</protein>
<evidence type="ECO:0000256" key="2">
    <source>
        <dbReference type="ARBA" id="ARBA00022448"/>
    </source>
</evidence>
<dbReference type="GO" id="GO:0016887">
    <property type="term" value="F:ATP hydrolysis activity"/>
    <property type="evidence" value="ECO:0007669"/>
    <property type="project" value="InterPro"/>
</dbReference>
<dbReference type="Gene3D" id="1.20.1560.10">
    <property type="entry name" value="ABC transporter type 1, transmembrane domain"/>
    <property type="match status" value="1"/>
</dbReference>
<keyword evidence="6" id="KW-0547">Nucleotide-binding</keyword>
<dbReference type="Proteomes" id="UP000185628">
    <property type="component" value="Unassembled WGS sequence"/>
</dbReference>
<comment type="caution">
    <text evidence="13">The sequence shown here is derived from an EMBL/GenBank/DDBJ whole genome shotgun (WGS) entry which is preliminary data.</text>
</comment>
<sequence length="579" mass="62789">MQLPIADTPTVWRRIKDLLGQYRGPLALVVALQGMAAVAALAMPWLLGRLIDQVAQGTTLAYVNQIAIWLLIAVATQTVLTGISQRNAMILGETIFAQLREEFLTTITRLPLSTVEKARTGDLIARTTNDVDRVQWVIRFGIPQILVQIITVILTLGAAFLVSPLIAAALLVGIPVLIVASKHYLRQATPAYLRNAEAYSKLNGVFTESIEHVDTVDALSLGKRRRFHMDAALKNAWDTEAFTLRLRAVLFFWLGIAFILPPVAVIVWGSYLATHSIAGAAIGSVATISLYAVQIQGPIGELLFWLDESQVARASLSRILGINLVEPDRVTKDVAPADEHLVARGVRYSYVDGVEVLHGLDLDLRPGERLAIVGPSGAGKSTFGRMLAGIHPPTAGEVRIGGVNVVELPEHILRSEVALVTQEHHVFVGSIADNLRLAKADVSEAKMWEALDAVAARGWVRKLKEGLETEVGSGAHTLTPAQAQQLALARLVLLDPHTLVLDEATSLLDPRAARDLERSLSAVLADRTVVAIAHRLHTAHDADRVAVIEDGNIVEIGPHDELVALGGAYAKLWESWQQE</sequence>
<evidence type="ECO:0000313" key="14">
    <source>
        <dbReference type="Proteomes" id="UP000185628"/>
    </source>
</evidence>
<dbReference type="Pfam" id="PF00664">
    <property type="entry name" value="ABC_membrane"/>
    <property type="match status" value="1"/>
</dbReference>
<dbReference type="SUPFAM" id="SSF90123">
    <property type="entry name" value="ABC transporter transmembrane region"/>
    <property type="match status" value="1"/>
</dbReference>
<dbReference type="InterPro" id="IPR011527">
    <property type="entry name" value="ABC1_TM_dom"/>
</dbReference>
<keyword evidence="7 13" id="KW-0067">ATP-binding</keyword>
<evidence type="ECO:0000256" key="9">
    <source>
        <dbReference type="ARBA" id="ARBA00023136"/>
    </source>
</evidence>
<evidence type="ECO:0000256" key="3">
    <source>
        <dbReference type="ARBA" id="ARBA00022475"/>
    </source>
</evidence>
<dbReference type="SMART" id="SM00382">
    <property type="entry name" value="AAA"/>
    <property type="match status" value="1"/>
</dbReference>
<dbReference type="OrthoDB" id="9806127at2"/>
<dbReference type="STRING" id="208480.SAMN02910418_01000"/>
<reference evidence="14" key="1">
    <citation type="submission" date="2016-12" db="EMBL/GenBank/DDBJ databases">
        <authorList>
            <person name="Meng X."/>
        </authorList>
    </citation>
    <scope>NUCLEOTIDE SEQUENCE [LARGE SCALE GENOMIC DNA]</scope>
    <source>
        <strain evidence="14">DSM 19116</strain>
    </source>
</reference>
<keyword evidence="4" id="KW-0997">Cell inner membrane</keyword>
<dbReference type="CDD" id="cd07346">
    <property type="entry name" value="ABC_6TM_exporters"/>
    <property type="match status" value="1"/>
</dbReference>
<evidence type="ECO:0000256" key="8">
    <source>
        <dbReference type="ARBA" id="ARBA00022989"/>
    </source>
</evidence>
<evidence type="ECO:0000259" key="12">
    <source>
        <dbReference type="PROSITE" id="PS50929"/>
    </source>
</evidence>
<dbReference type="InterPro" id="IPR027417">
    <property type="entry name" value="P-loop_NTPase"/>
</dbReference>
<proteinExistence type="predicted"/>
<evidence type="ECO:0000313" key="13">
    <source>
        <dbReference type="EMBL" id="OKL53126.1"/>
    </source>
</evidence>
<dbReference type="Gene3D" id="3.40.50.300">
    <property type="entry name" value="P-loop containing nucleotide triphosphate hydrolases"/>
    <property type="match status" value="1"/>
</dbReference>
<gene>
    <name evidence="13" type="ORF">BSZ39_11115</name>
</gene>
<keyword evidence="8 10" id="KW-1133">Transmembrane helix</keyword>
<evidence type="ECO:0000256" key="4">
    <source>
        <dbReference type="ARBA" id="ARBA00022519"/>
    </source>
</evidence>
<dbReference type="GO" id="GO:0005886">
    <property type="term" value="C:plasma membrane"/>
    <property type="evidence" value="ECO:0007669"/>
    <property type="project" value="UniProtKB-SubCell"/>
</dbReference>
<dbReference type="EMBL" id="MQVR01000085">
    <property type="protein sequence ID" value="OKL53126.1"/>
    <property type="molecule type" value="Genomic_DNA"/>
</dbReference>
<dbReference type="GO" id="GO:0015421">
    <property type="term" value="F:ABC-type oligopeptide transporter activity"/>
    <property type="evidence" value="ECO:0007669"/>
    <property type="project" value="TreeGrafter"/>
</dbReference>
<comment type="subcellular location">
    <subcellularLocation>
        <location evidence="1">Cell membrane</location>
        <topology evidence="1">Multi-pass membrane protein</topology>
    </subcellularLocation>
</comment>
<feature type="transmembrane region" description="Helical" evidence="10">
    <location>
        <begin position="136"/>
        <end position="159"/>
    </location>
</feature>
<dbReference type="InterPro" id="IPR003439">
    <property type="entry name" value="ABC_transporter-like_ATP-bd"/>
</dbReference>
<keyword evidence="3" id="KW-1003">Cell membrane</keyword>
<feature type="transmembrane region" description="Helical" evidence="10">
    <location>
        <begin position="26"/>
        <end position="47"/>
    </location>
</feature>
<dbReference type="RefSeq" id="WP_073717400.1">
    <property type="nucleotide sequence ID" value="NZ_MQVR01000085.1"/>
</dbReference>
<dbReference type="SUPFAM" id="SSF52540">
    <property type="entry name" value="P-loop containing nucleoside triphosphate hydrolases"/>
    <property type="match status" value="1"/>
</dbReference>
<evidence type="ECO:0000259" key="11">
    <source>
        <dbReference type="PROSITE" id="PS50893"/>
    </source>
</evidence>
<dbReference type="PANTHER" id="PTHR43394">
    <property type="entry name" value="ATP-DEPENDENT PERMEASE MDL1, MITOCHONDRIAL"/>
    <property type="match status" value="1"/>
</dbReference>
<evidence type="ECO:0000256" key="5">
    <source>
        <dbReference type="ARBA" id="ARBA00022692"/>
    </source>
</evidence>
<dbReference type="PROSITE" id="PS50893">
    <property type="entry name" value="ABC_TRANSPORTER_2"/>
    <property type="match status" value="1"/>
</dbReference>
<keyword evidence="14" id="KW-1185">Reference proteome</keyword>
<dbReference type="InterPro" id="IPR036640">
    <property type="entry name" value="ABC1_TM_sf"/>
</dbReference>
<feature type="transmembrane region" description="Helical" evidence="10">
    <location>
        <begin position="165"/>
        <end position="185"/>
    </location>
</feature>
<evidence type="ECO:0000256" key="6">
    <source>
        <dbReference type="ARBA" id="ARBA00022741"/>
    </source>
</evidence>
<dbReference type="GO" id="GO:0005524">
    <property type="term" value="F:ATP binding"/>
    <property type="evidence" value="ECO:0007669"/>
    <property type="project" value="UniProtKB-KW"/>
</dbReference>
<evidence type="ECO:0000256" key="1">
    <source>
        <dbReference type="ARBA" id="ARBA00004651"/>
    </source>
</evidence>
<dbReference type="InterPro" id="IPR039421">
    <property type="entry name" value="Type_1_exporter"/>
</dbReference>
<feature type="transmembrane region" description="Helical" evidence="10">
    <location>
        <begin position="250"/>
        <end position="271"/>
    </location>
</feature>
<keyword evidence="2" id="KW-0813">Transport</keyword>
<evidence type="ECO:0000256" key="10">
    <source>
        <dbReference type="SAM" id="Phobius"/>
    </source>
</evidence>
<dbReference type="AlphaFoldDB" id="A0A1Q5Q074"/>
<dbReference type="InterPro" id="IPR003593">
    <property type="entry name" value="AAA+_ATPase"/>
</dbReference>
<keyword evidence="9 10" id="KW-0472">Membrane</keyword>
<evidence type="ECO:0000256" key="7">
    <source>
        <dbReference type="ARBA" id="ARBA00022840"/>
    </source>
</evidence>
<name>A0A1Q5Q074_9ACTO</name>
<keyword evidence="5 10" id="KW-0812">Transmembrane</keyword>
<dbReference type="FunFam" id="3.40.50.300:FF:001001">
    <property type="entry name" value="Multidrug ABC transporter ATP-binding protein"/>
    <property type="match status" value="1"/>
</dbReference>
<feature type="domain" description="ABC transmembrane type-1" evidence="12">
    <location>
        <begin position="27"/>
        <end position="308"/>
    </location>
</feature>
<dbReference type="PANTHER" id="PTHR43394:SF1">
    <property type="entry name" value="ATP-BINDING CASSETTE SUB-FAMILY B MEMBER 10, MITOCHONDRIAL"/>
    <property type="match status" value="1"/>
</dbReference>
<accession>A0A1Q5Q074</accession>
<organism evidence="13 14">
    <name type="scientific">Bowdeniella nasicola</name>
    <dbReference type="NCBI Taxonomy" id="208480"/>
    <lineage>
        <taxon>Bacteria</taxon>
        <taxon>Bacillati</taxon>
        <taxon>Actinomycetota</taxon>
        <taxon>Actinomycetes</taxon>
        <taxon>Actinomycetales</taxon>
        <taxon>Actinomycetaceae</taxon>
        <taxon>Bowdeniella</taxon>
    </lineage>
</organism>
<feature type="domain" description="ABC transporter" evidence="11">
    <location>
        <begin position="341"/>
        <end position="575"/>
    </location>
</feature>